<dbReference type="PANTHER" id="PTHR23502:SF59">
    <property type="entry name" value="MULTIDRUG TRANSPORTER, PUTATIVE (AFU_ORTHOLOGUE AFUA_1G10370)-RELATED"/>
    <property type="match status" value="1"/>
</dbReference>
<dbReference type="Gene3D" id="1.20.1250.20">
    <property type="entry name" value="MFS general substrate transporter like domains"/>
    <property type="match status" value="1"/>
</dbReference>
<keyword evidence="2 5" id="KW-0812">Transmembrane</keyword>
<feature type="transmembrane region" description="Helical" evidence="5">
    <location>
        <begin position="455"/>
        <end position="476"/>
    </location>
</feature>
<name>A0A1J7IZH7_9PEZI</name>
<dbReference type="Pfam" id="PF07690">
    <property type="entry name" value="MFS_1"/>
    <property type="match status" value="1"/>
</dbReference>
<evidence type="ECO:0000256" key="1">
    <source>
        <dbReference type="ARBA" id="ARBA00004141"/>
    </source>
</evidence>
<dbReference type="AlphaFoldDB" id="A0A1J7IZH7"/>
<sequence>MSAANILCTGSWKYRVATAAQIANESCQSHRGFPIAASHSLMLGFDGPDDPYHPLNWPFSKKVLTTVLYGLTTCWITFATAVYSAAIPKIAEDFHINTETATAGVSLMVFGFGLGPLIWAPLSEMFGRKWSVRAPYFVAAVFSFGTATAKDIQTILITRFFAGLFGSAPVTNTGGAMADIWPPQHRGNAIVAYGITLVGGPTFGPLIGGAISQSYLGWRWTEYPTGIMMMAQFMLDVLLVDESYTPVLLVYKARRLRHEGGNWALNAKHEEWNVSFKEMYQKYLIRPFQMLGTPICFLMSIYASFVYGILYANLESFMIEYQEIRHWGPVVGSVPFIALMVGILFAGAANVYNNTYYLKRFRENGNKAVPEARLPPMMIGGFMFTGGLFLFGCKPRDPSLTAPFPYTDMAPGTSVEHVNSYWPSIIGIALTGFGFTCIFQAALNYLVDTFTRFSASAVAASTFMRSIFAGAFPLFVFPMYHALEVFGCFAAVLRPVPFLFFAWGRRIRARGQWSKPSV</sequence>
<dbReference type="InterPro" id="IPR036259">
    <property type="entry name" value="MFS_trans_sf"/>
</dbReference>
<feature type="domain" description="Major facilitator superfamily (MFS) profile" evidence="6">
    <location>
        <begin position="63"/>
        <end position="505"/>
    </location>
</feature>
<keyword evidence="3 5" id="KW-1133">Transmembrane helix</keyword>
<dbReference type="SUPFAM" id="SSF103473">
    <property type="entry name" value="MFS general substrate transporter"/>
    <property type="match status" value="1"/>
</dbReference>
<evidence type="ECO:0000313" key="8">
    <source>
        <dbReference type="Proteomes" id="UP000182658"/>
    </source>
</evidence>
<dbReference type="InParanoid" id="A0A1J7IZH7"/>
<evidence type="ECO:0000256" key="4">
    <source>
        <dbReference type="ARBA" id="ARBA00023136"/>
    </source>
</evidence>
<dbReference type="PROSITE" id="PS50850">
    <property type="entry name" value="MFS"/>
    <property type="match status" value="1"/>
</dbReference>
<dbReference type="EMBL" id="KV875094">
    <property type="protein sequence ID" value="OIW33159.1"/>
    <property type="molecule type" value="Genomic_DNA"/>
</dbReference>
<feature type="transmembrane region" description="Helical" evidence="5">
    <location>
        <begin position="190"/>
        <end position="211"/>
    </location>
</feature>
<proteinExistence type="predicted"/>
<dbReference type="FunFam" id="1.20.1250.20:FF:000011">
    <property type="entry name" value="MFS multidrug transporter, putative"/>
    <property type="match status" value="1"/>
</dbReference>
<dbReference type="PANTHER" id="PTHR23502">
    <property type="entry name" value="MAJOR FACILITATOR SUPERFAMILY"/>
    <property type="match status" value="1"/>
</dbReference>
<gene>
    <name evidence="7" type="ORF">CONLIGDRAFT_659245</name>
</gene>
<dbReference type="InterPro" id="IPR020846">
    <property type="entry name" value="MFS_dom"/>
</dbReference>
<comment type="subcellular location">
    <subcellularLocation>
        <location evidence="1">Membrane</location>
        <topology evidence="1">Multi-pass membrane protein</topology>
    </subcellularLocation>
</comment>
<reference evidence="7 8" key="1">
    <citation type="submission" date="2016-10" db="EMBL/GenBank/DDBJ databases">
        <title>Draft genome sequence of Coniochaeta ligniaria NRRL30616, a lignocellulolytic fungus for bioabatement of inhibitors in plant biomass hydrolysates.</title>
        <authorList>
            <consortium name="DOE Joint Genome Institute"/>
            <person name="Jimenez D.J."/>
            <person name="Hector R.E."/>
            <person name="Riley R."/>
            <person name="Sun H."/>
            <person name="Grigoriev I.V."/>
            <person name="Van Elsas J.D."/>
            <person name="Nichols N.N."/>
        </authorList>
    </citation>
    <scope>NUCLEOTIDE SEQUENCE [LARGE SCALE GENOMIC DNA]</scope>
    <source>
        <strain evidence="7 8">NRRL 30616</strain>
    </source>
</reference>
<accession>A0A1J7IZH7</accession>
<feature type="transmembrane region" description="Helical" evidence="5">
    <location>
        <begin position="421"/>
        <end position="443"/>
    </location>
</feature>
<dbReference type="Proteomes" id="UP000182658">
    <property type="component" value="Unassembled WGS sequence"/>
</dbReference>
<evidence type="ECO:0000256" key="3">
    <source>
        <dbReference type="ARBA" id="ARBA00022989"/>
    </source>
</evidence>
<dbReference type="GO" id="GO:0005886">
    <property type="term" value="C:plasma membrane"/>
    <property type="evidence" value="ECO:0007669"/>
    <property type="project" value="TreeGrafter"/>
</dbReference>
<evidence type="ECO:0000259" key="6">
    <source>
        <dbReference type="PROSITE" id="PS50850"/>
    </source>
</evidence>
<organism evidence="7 8">
    <name type="scientific">Coniochaeta ligniaria NRRL 30616</name>
    <dbReference type="NCBI Taxonomy" id="1408157"/>
    <lineage>
        <taxon>Eukaryota</taxon>
        <taxon>Fungi</taxon>
        <taxon>Dikarya</taxon>
        <taxon>Ascomycota</taxon>
        <taxon>Pezizomycotina</taxon>
        <taxon>Sordariomycetes</taxon>
        <taxon>Sordariomycetidae</taxon>
        <taxon>Coniochaetales</taxon>
        <taxon>Coniochaetaceae</taxon>
        <taxon>Coniochaeta</taxon>
    </lineage>
</organism>
<dbReference type="STRING" id="1408157.A0A1J7IZH7"/>
<feature type="transmembrane region" description="Helical" evidence="5">
    <location>
        <begin position="63"/>
        <end position="83"/>
    </location>
</feature>
<dbReference type="CDD" id="cd17323">
    <property type="entry name" value="MFS_Tpo1_MDR_like"/>
    <property type="match status" value="1"/>
</dbReference>
<evidence type="ECO:0000313" key="7">
    <source>
        <dbReference type="EMBL" id="OIW33159.1"/>
    </source>
</evidence>
<evidence type="ECO:0000256" key="2">
    <source>
        <dbReference type="ARBA" id="ARBA00022692"/>
    </source>
</evidence>
<dbReference type="GO" id="GO:0022857">
    <property type="term" value="F:transmembrane transporter activity"/>
    <property type="evidence" value="ECO:0007669"/>
    <property type="project" value="InterPro"/>
</dbReference>
<feature type="transmembrane region" description="Helical" evidence="5">
    <location>
        <begin position="330"/>
        <end position="353"/>
    </location>
</feature>
<keyword evidence="4 5" id="KW-0472">Membrane</keyword>
<protein>
    <submittedName>
        <fullName evidence="7">MFS multidrug transporter</fullName>
    </submittedName>
</protein>
<feature type="transmembrane region" description="Helical" evidence="5">
    <location>
        <begin position="288"/>
        <end position="310"/>
    </location>
</feature>
<feature type="transmembrane region" description="Helical" evidence="5">
    <location>
        <begin position="134"/>
        <end position="150"/>
    </location>
</feature>
<feature type="transmembrane region" description="Helical" evidence="5">
    <location>
        <begin position="103"/>
        <end position="122"/>
    </location>
</feature>
<feature type="transmembrane region" description="Helical" evidence="5">
    <location>
        <begin position="482"/>
        <end position="503"/>
    </location>
</feature>
<dbReference type="InterPro" id="IPR011701">
    <property type="entry name" value="MFS"/>
</dbReference>
<dbReference type="OrthoDB" id="9986881at2759"/>
<feature type="transmembrane region" description="Helical" evidence="5">
    <location>
        <begin position="374"/>
        <end position="392"/>
    </location>
</feature>
<evidence type="ECO:0000256" key="5">
    <source>
        <dbReference type="SAM" id="Phobius"/>
    </source>
</evidence>
<keyword evidence="8" id="KW-1185">Reference proteome</keyword>